<keyword evidence="2" id="KW-0472">Membrane</keyword>
<evidence type="ECO:0000256" key="1">
    <source>
        <dbReference type="ARBA" id="ARBA00004442"/>
    </source>
</evidence>
<feature type="compositionally biased region" description="Polar residues" evidence="4">
    <location>
        <begin position="297"/>
        <end position="315"/>
    </location>
</feature>
<organism evidence="7 8">
    <name type="scientific">Rufibacter immobilis</name>
    <dbReference type="NCBI Taxonomy" id="1348778"/>
    <lineage>
        <taxon>Bacteria</taxon>
        <taxon>Pseudomonadati</taxon>
        <taxon>Bacteroidota</taxon>
        <taxon>Cytophagia</taxon>
        <taxon>Cytophagales</taxon>
        <taxon>Hymenobacteraceae</taxon>
        <taxon>Rufibacter</taxon>
    </lineage>
</organism>
<feature type="chain" id="PRO_5018163675" evidence="5">
    <location>
        <begin position="21"/>
        <end position="814"/>
    </location>
</feature>
<gene>
    <name evidence="7" type="ORF">EFA69_17115</name>
</gene>
<dbReference type="PANTHER" id="PTHR40980">
    <property type="entry name" value="PLUG DOMAIN-CONTAINING PROTEIN"/>
    <property type="match status" value="1"/>
</dbReference>
<proteinExistence type="predicted"/>
<evidence type="ECO:0000256" key="2">
    <source>
        <dbReference type="ARBA" id="ARBA00023136"/>
    </source>
</evidence>
<dbReference type="InterPro" id="IPR013784">
    <property type="entry name" value="Carb-bd-like_fold"/>
</dbReference>
<protein>
    <submittedName>
        <fullName evidence="7">TonB-dependent receptor</fullName>
    </submittedName>
</protein>
<evidence type="ECO:0000313" key="7">
    <source>
        <dbReference type="EMBL" id="RNI27821.1"/>
    </source>
</evidence>
<dbReference type="EMBL" id="RJJE01000017">
    <property type="protein sequence ID" value="RNI27821.1"/>
    <property type="molecule type" value="Genomic_DNA"/>
</dbReference>
<dbReference type="Pfam" id="PF13620">
    <property type="entry name" value="CarboxypepD_reg"/>
    <property type="match status" value="1"/>
</dbReference>
<feature type="compositionally biased region" description="Polar residues" evidence="4">
    <location>
        <begin position="328"/>
        <end position="337"/>
    </location>
</feature>
<feature type="domain" description="Outer membrane protein beta-barrel" evidence="6">
    <location>
        <begin position="385"/>
        <end position="788"/>
    </location>
</feature>
<evidence type="ECO:0000256" key="3">
    <source>
        <dbReference type="ARBA" id="ARBA00023237"/>
    </source>
</evidence>
<comment type="caution">
    <text evidence="7">The sequence shown here is derived from an EMBL/GenBank/DDBJ whole genome shotgun (WGS) entry which is preliminary data.</text>
</comment>
<accession>A0A3M9MQP7</accession>
<dbReference type="InterPro" id="IPR041700">
    <property type="entry name" value="OMP_b-brl_3"/>
</dbReference>
<evidence type="ECO:0000313" key="8">
    <source>
        <dbReference type="Proteomes" id="UP000271010"/>
    </source>
</evidence>
<evidence type="ECO:0000259" key="6">
    <source>
        <dbReference type="Pfam" id="PF14905"/>
    </source>
</evidence>
<dbReference type="Pfam" id="PF14905">
    <property type="entry name" value="OMP_b-brl_3"/>
    <property type="match status" value="1"/>
</dbReference>
<dbReference type="GO" id="GO:0030246">
    <property type="term" value="F:carbohydrate binding"/>
    <property type="evidence" value="ECO:0007669"/>
    <property type="project" value="InterPro"/>
</dbReference>
<feature type="region of interest" description="Disordered" evidence="4">
    <location>
        <begin position="297"/>
        <end position="359"/>
    </location>
</feature>
<dbReference type="PANTHER" id="PTHR40980:SF4">
    <property type="entry name" value="TONB-DEPENDENT RECEPTOR-LIKE BETA-BARREL DOMAIN-CONTAINING PROTEIN"/>
    <property type="match status" value="1"/>
</dbReference>
<keyword evidence="3" id="KW-0998">Cell outer membrane</keyword>
<keyword evidence="5" id="KW-0732">Signal</keyword>
<dbReference type="GO" id="GO:0009279">
    <property type="term" value="C:cell outer membrane"/>
    <property type="evidence" value="ECO:0007669"/>
    <property type="project" value="UniProtKB-SubCell"/>
</dbReference>
<dbReference type="InterPro" id="IPR037066">
    <property type="entry name" value="Plug_dom_sf"/>
</dbReference>
<comment type="subcellular location">
    <subcellularLocation>
        <location evidence="1">Cell outer membrane</location>
    </subcellularLocation>
</comment>
<dbReference type="Gene3D" id="2.170.130.10">
    <property type="entry name" value="TonB-dependent receptor, plug domain"/>
    <property type="match status" value="1"/>
</dbReference>
<dbReference type="InterPro" id="IPR036942">
    <property type="entry name" value="Beta-barrel_TonB_sf"/>
</dbReference>
<keyword evidence="8" id="KW-1185">Reference proteome</keyword>
<dbReference type="OrthoDB" id="905812at2"/>
<keyword evidence="7" id="KW-0675">Receptor</keyword>
<dbReference type="AlphaFoldDB" id="A0A3M9MQP7"/>
<dbReference type="Proteomes" id="UP000271010">
    <property type="component" value="Unassembled WGS sequence"/>
</dbReference>
<feature type="compositionally biased region" description="Low complexity" evidence="4">
    <location>
        <begin position="338"/>
        <end position="350"/>
    </location>
</feature>
<reference evidence="7 8" key="1">
    <citation type="submission" date="2018-11" db="EMBL/GenBank/DDBJ databases">
        <title>Rufibacter latericius sp. nov., isolated from water in Baiyang Lake.</title>
        <authorList>
            <person name="Yang Y."/>
        </authorList>
    </citation>
    <scope>NUCLEOTIDE SEQUENCE [LARGE SCALE GENOMIC DNA]</scope>
    <source>
        <strain evidence="7 8">MCC P1</strain>
    </source>
</reference>
<name>A0A3M9MQP7_9BACT</name>
<dbReference type="SUPFAM" id="SSF56935">
    <property type="entry name" value="Porins"/>
    <property type="match status" value="1"/>
</dbReference>
<dbReference type="Gene3D" id="2.40.170.20">
    <property type="entry name" value="TonB-dependent receptor, beta-barrel domain"/>
    <property type="match status" value="1"/>
</dbReference>
<dbReference type="RefSeq" id="WP_123134286.1">
    <property type="nucleotide sequence ID" value="NZ_RJJE01000017.1"/>
</dbReference>
<sequence>MKKMYNFLLLLAALAFLTQAALGQTNTGTLTGLVVDEKGEPLSYGTVALLKAADKSVLTGTAIELDGRFNLKTPAPGTYLLRISAMGFTNQDLAPFEVTAAGFTRDFGKIALKQDSKVLKEVTVQNLRPSVDVQADKMVVSVEGTAMAAGNTAYDVLAKSPGVWVDQDGNIQLNGKQGVKVMIDGKLTYLDGKQLQTMLQGMPADNLKNLEIIANPSAKYDAEGTGGIININLKKNNLDSLNGSVYGGYQNNTKSGGNGGLNLNLKQGKWSSFATVDLAQRPRKRTFTMDRVFDNEGTNSFLNQSGKEEGSSFSPSVRVGTDYDLNKNHSLGGSVSLSKTNSNSGVSTNSSEEDPRKEGMVFNQTTTHNRQRYNGASFNVHYTGTLDTLGTTLSADVDVVRIKDNTPSDFFNLKTFAFKPCTERDYFETLNPTSYQIYSGKVDYARPMPSIKGKLELGAKASYVESDNQIDFYTLENGVRVPHTLRKGDHFIYDEKILAGYTNFSASLSPKFTLQAGLRAEYTNSEGNSIPNNKVTPRSYLDWFPSVFVQQKVSENYMVSYNYSRRIFRPRYSNLNPFRFYIDANTYAEGNPYLKPEYTNSFQVTQTFWKNYNLILGYAHTKDDISEVPYFYPAENVMVFRQSNVESATTNATLVVPVTVTSKWNMNNNVTVAYQEFQTLVNDKIIENAQTLFMAQTNHNILLPHGFKAEVNGTYRGKGVFNVYKTDPAGWVDVAIKRSFLKEKLDVNLAFTDIFRTQKMQGISIVNGNTNKIDMYHFNQSVRLNLRYRFNKGEKFEMKRRNSNLEEVNRAGGN</sequence>
<evidence type="ECO:0000256" key="5">
    <source>
        <dbReference type="SAM" id="SignalP"/>
    </source>
</evidence>
<feature type="signal peptide" evidence="5">
    <location>
        <begin position="1"/>
        <end position="20"/>
    </location>
</feature>
<dbReference type="SUPFAM" id="SSF49452">
    <property type="entry name" value="Starch-binding domain-like"/>
    <property type="match status" value="1"/>
</dbReference>
<dbReference type="Gene3D" id="2.60.40.1120">
    <property type="entry name" value="Carboxypeptidase-like, regulatory domain"/>
    <property type="match status" value="1"/>
</dbReference>
<evidence type="ECO:0000256" key="4">
    <source>
        <dbReference type="SAM" id="MobiDB-lite"/>
    </source>
</evidence>